<sequence>MKGILKKIITLLVLVFVLIAAAGYSLKATDPIDDKDRLCNVDERMDVAQINKRVIKSVGLQGDGAVVDMELNNYTFRKLLKYNLVKYGKQDFEAYSFNLRGDKLLVQVPKKIGPFDSQIDVLMSLGNDKDNMILSVDKVKVGKIPLPKSLVDNKIDDMVSLGVDRISTEKGKIYINLNNVDLGIEKIYIKDSNLEIKLKVTKEDIKKIGVEIIDSLFDF</sequence>
<proteinExistence type="predicted"/>
<reference evidence="1 2" key="1">
    <citation type="submission" date="2016-10" db="EMBL/GenBank/DDBJ databases">
        <authorList>
            <person name="de Groot N.N."/>
        </authorList>
    </citation>
    <scope>NUCLEOTIDE SEQUENCE [LARGE SCALE GENOMIC DNA]</scope>
    <source>
        <strain evidence="1 2">Calf135</strain>
    </source>
</reference>
<name>A0A1H8HDB6_9FIRM</name>
<dbReference type="EMBL" id="FODF01000005">
    <property type="protein sequence ID" value="SEN53999.1"/>
    <property type="molecule type" value="Genomic_DNA"/>
</dbReference>
<gene>
    <name evidence="1" type="ORF">SAMN05216454_10595</name>
</gene>
<dbReference type="Proteomes" id="UP000199512">
    <property type="component" value="Unassembled WGS sequence"/>
</dbReference>
<organism evidence="1 2">
    <name type="scientific">Peptostreptococcus russellii</name>
    <dbReference type="NCBI Taxonomy" id="215200"/>
    <lineage>
        <taxon>Bacteria</taxon>
        <taxon>Bacillati</taxon>
        <taxon>Bacillota</taxon>
        <taxon>Clostridia</taxon>
        <taxon>Peptostreptococcales</taxon>
        <taxon>Peptostreptococcaceae</taxon>
        <taxon>Peptostreptococcus</taxon>
    </lineage>
</organism>
<protein>
    <recommendedName>
        <fullName evidence="3">DUF2140 domain-containing protein</fullName>
    </recommendedName>
</protein>
<keyword evidence="2" id="KW-1185">Reference proteome</keyword>
<dbReference type="RefSeq" id="WP_091975153.1">
    <property type="nucleotide sequence ID" value="NZ_CAUWDX010000001.1"/>
</dbReference>
<accession>A0A1H8HDB6</accession>
<evidence type="ECO:0000313" key="1">
    <source>
        <dbReference type="EMBL" id="SEN53999.1"/>
    </source>
</evidence>
<dbReference type="OrthoDB" id="1750940at2"/>
<evidence type="ECO:0008006" key="3">
    <source>
        <dbReference type="Google" id="ProtNLM"/>
    </source>
</evidence>
<evidence type="ECO:0000313" key="2">
    <source>
        <dbReference type="Proteomes" id="UP000199512"/>
    </source>
</evidence>
<dbReference type="AlphaFoldDB" id="A0A1H8HDB6"/>